<evidence type="ECO:0000313" key="2">
    <source>
        <dbReference type="EMBL" id="KQK31650.1"/>
    </source>
</evidence>
<dbReference type="AlphaFoldDB" id="A0A0Q3T1R9"/>
<reference evidence="2 3" key="1">
    <citation type="submission" date="2015-10" db="EMBL/GenBank/DDBJ databases">
        <title>Draft genome of Bosea thiooxidans.</title>
        <authorList>
            <person name="Wang X."/>
        </authorList>
    </citation>
    <scope>NUCLEOTIDE SEQUENCE [LARGE SCALE GENOMIC DNA]</scope>
    <source>
        <strain evidence="2 3">CGMCC 9174</strain>
    </source>
</reference>
<dbReference type="SUPFAM" id="SSF56300">
    <property type="entry name" value="Metallo-dependent phosphatases"/>
    <property type="match status" value="1"/>
</dbReference>
<dbReference type="RefSeq" id="WP_055727056.1">
    <property type="nucleotide sequence ID" value="NZ_LMAR01000013.1"/>
</dbReference>
<evidence type="ECO:0000313" key="3">
    <source>
        <dbReference type="Proteomes" id="UP000051562"/>
    </source>
</evidence>
<dbReference type="PANTHER" id="PTHR37844">
    <property type="entry name" value="SER/THR PROTEIN PHOSPHATASE SUPERFAMILY (AFU_ORTHOLOGUE AFUA_1G14840)"/>
    <property type="match status" value="1"/>
</dbReference>
<dbReference type="Gene3D" id="3.60.21.10">
    <property type="match status" value="1"/>
</dbReference>
<dbReference type="EMBL" id="LMAR01000013">
    <property type="protein sequence ID" value="KQK31650.1"/>
    <property type="molecule type" value="Genomic_DNA"/>
</dbReference>
<proteinExistence type="predicted"/>
<sequence length="276" mass="30901">EEDQGLRSMRVYVISDIHLEFEPFSLPDDIGEFDVAVFAGDIGRPIADAIGWIERQRSGPLKERPVVFVPGNHEYYGTEIGEATSTARILAQRAGIHMLAPGMVIIGDTRFIGCTLWTDYAVLGDPKCARQAALLRMNDHRLIEIVEDHRKMRFLPTHAAALHALDLNFLVDCLREPFSGSTVVVTHHAPHPGSIQPRYRGDALSPAFASDLTDVLELFRPELWIHGHDHASHDYFVGQTRILSNQAGYPRPGGGRENPEFNPRLVVELLPFRNSR</sequence>
<accession>A0A0Q3T1R9</accession>
<comment type="caution">
    <text evidence="2">The sequence shown here is derived from an EMBL/GenBank/DDBJ whole genome shotgun (WGS) entry which is preliminary data.</text>
</comment>
<evidence type="ECO:0000259" key="1">
    <source>
        <dbReference type="Pfam" id="PF00149"/>
    </source>
</evidence>
<dbReference type="Proteomes" id="UP000051562">
    <property type="component" value="Unassembled WGS sequence"/>
</dbReference>
<dbReference type="Pfam" id="PF00149">
    <property type="entry name" value="Metallophos"/>
    <property type="match status" value="1"/>
</dbReference>
<name>A0A0Q3T1R9_9HYPH</name>
<organism evidence="2 3">
    <name type="scientific">Bosea thiooxidans</name>
    <dbReference type="NCBI Taxonomy" id="53254"/>
    <lineage>
        <taxon>Bacteria</taxon>
        <taxon>Pseudomonadati</taxon>
        <taxon>Pseudomonadota</taxon>
        <taxon>Alphaproteobacteria</taxon>
        <taxon>Hyphomicrobiales</taxon>
        <taxon>Boseaceae</taxon>
        <taxon>Bosea</taxon>
    </lineage>
</organism>
<dbReference type="InterPro" id="IPR004843">
    <property type="entry name" value="Calcineurin-like_PHP"/>
</dbReference>
<feature type="domain" description="Calcineurin-like phosphoesterase" evidence="1">
    <location>
        <begin position="9"/>
        <end position="231"/>
    </location>
</feature>
<gene>
    <name evidence="2" type="ORF">ARD30_09115</name>
</gene>
<dbReference type="PANTHER" id="PTHR37844:SF2">
    <property type="entry name" value="SER_THR PROTEIN PHOSPHATASE SUPERFAMILY (AFU_ORTHOLOGUE AFUA_1G14840)"/>
    <property type="match status" value="1"/>
</dbReference>
<feature type="non-terminal residue" evidence="2">
    <location>
        <position position="1"/>
    </location>
</feature>
<keyword evidence="3" id="KW-1185">Reference proteome</keyword>
<protein>
    <recommendedName>
        <fullName evidence="1">Calcineurin-like phosphoesterase domain-containing protein</fullName>
    </recommendedName>
</protein>
<dbReference type="GO" id="GO:0016787">
    <property type="term" value="F:hydrolase activity"/>
    <property type="evidence" value="ECO:0007669"/>
    <property type="project" value="InterPro"/>
</dbReference>
<dbReference type="InterPro" id="IPR029052">
    <property type="entry name" value="Metallo-depent_PP-like"/>
</dbReference>